<dbReference type="KEGG" id="dfa:DFA_03260"/>
<sequence>MFKQILIATVLIVAFSAISCNSLQIAPTCSSCYLSMDTSIYYLNKMINNGGAPAGTSFNITMKYYGNIQAGVAQVTVYSPSGSPMVISQRLLVNFDGSDDMNFQINSSPTSDTGSYQITSLICAESCQSNDNNAQVLDKSSETFQIFPSHHINN</sequence>
<proteinExistence type="predicted"/>
<dbReference type="RefSeq" id="XP_004362865.1">
    <property type="nucleotide sequence ID" value="XM_004362808.1"/>
</dbReference>
<organism evidence="2 3">
    <name type="scientific">Cavenderia fasciculata</name>
    <name type="common">Slime mold</name>
    <name type="synonym">Dictyostelium fasciculatum</name>
    <dbReference type="NCBI Taxonomy" id="261658"/>
    <lineage>
        <taxon>Eukaryota</taxon>
        <taxon>Amoebozoa</taxon>
        <taxon>Evosea</taxon>
        <taxon>Eumycetozoa</taxon>
        <taxon>Dictyostelia</taxon>
        <taxon>Acytosteliales</taxon>
        <taxon>Cavenderiaceae</taxon>
        <taxon>Cavenderia</taxon>
    </lineage>
</organism>
<evidence type="ECO:0000256" key="1">
    <source>
        <dbReference type="SAM" id="SignalP"/>
    </source>
</evidence>
<keyword evidence="1" id="KW-0732">Signal</keyword>
<feature type="chain" id="PRO_5003313045" description="Carbohydrate binding domain-containing protein" evidence="1">
    <location>
        <begin position="21"/>
        <end position="154"/>
    </location>
</feature>
<reference evidence="3" key="1">
    <citation type="journal article" date="2011" name="Genome Res.">
        <title>Phylogeny-wide analysis of social amoeba genomes highlights ancient origins for complex intercellular communication.</title>
        <authorList>
            <person name="Heidel A.J."/>
            <person name="Lawal H.M."/>
            <person name="Felder M."/>
            <person name="Schilde C."/>
            <person name="Helps N.R."/>
            <person name="Tunggal B."/>
            <person name="Rivero F."/>
            <person name="John U."/>
            <person name="Schleicher M."/>
            <person name="Eichinger L."/>
            <person name="Platzer M."/>
            <person name="Noegel A.A."/>
            <person name="Schaap P."/>
            <person name="Gloeckner G."/>
        </authorList>
    </citation>
    <scope>NUCLEOTIDE SEQUENCE [LARGE SCALE GENOMIC DNA]</scope>
    <source>
        <strain evidence="3">SH3</strain>
    </source>
</reference>
<name>F4PH30_CACFS</name>
<evidence type="ECO:0008006" key="4">
    <source>
        <dbReference type="Google" id="ProtNLM"/>
    </source>
</evidence>
<evidence type="ECO:0000313" key="2">
    <source>
        <dbReference type="EMBL" id="EGG25014.1"/>
    </source>
</evidence>
<dbReference type="EMBL" id="GL883006">
    <property type="protein sequence ID" value="EGG25014.1"/>
    <property type="molecule type" value="Genomic_DNA"/>
</dbReference>
<dbReference type="Proteomes" id="UP000007797">
    <property type="component" value="Unassembled WGS sequence"/>
</dbReference>
<protein>
    <recommendedName>
        <fullName evidence="4">Carbohydrate binding domain-containing protein</fullName>
    </recommendedName>
</protein>
<dbReference type="GeneID" id="14877543"/>
<evidence type="ECO:0000313" key="3">
    <source>
        <dbReference type="Proteomes" id="UP000007797"/>
    </source>
</evidence>
<gene>
    <name evidence="2" type="ORF">DFA_03260</name>
</gene>
<dbReference type="AlphaFoldDB" id="F4PH30"/>
<accession>F4PH30</accession>
<feature type="signal peptide" evidence="1">
    <location>
        <begin position="1"/>
        <end position="20"/>
    </location>
</feature>
<keyword evidence="3" id="KW-1185">Reference proteome</keyword>
<dbReference type="PROSITE" id="PS51257">
    <property type="entry name" value="PROKAR_LIPOPROTEIN"/>
    <property type="match status" value="1"/>
</dbReference>